<dbReference type="Pfam" id="PF05938">
    <property type="entry name" value="Self-incomp_S1"/>
    <property type="match status" value="1"/>
</dbReference>
<gene>
    <name evidence="7" type="ORF">V6N12_017669</name>
</gene>
<name>A0ABR2CG71_9ROSI</name>
<keyword evidence="5 6" id="KW-0732">Signal</keyword>
<dbReference type="EMBL" id="JBBPBM010000053">
    <property type="protein sequence ID" value="KAK8518523.1"/>
    <property type="molecule type" value="Genomic_DNA"/>
</dbReference>
<evidence type="ECO:0000256" key="4">
    <source>
        <dbReference type="ARBA" id="ARBA00022525"/>
    </source>
</evidence>
<evidence type="ECO:0000313" key="8">
    <source>
        <dbReference type="Proteomes" id="UP001472677"/>
    </source>
</evidence>
<reference evidence="7 8" key="1">
    <citation type="journal article" date="2024" name="G3 (Bethesda)">
        <title>Genome assembly of Hibiscus sabdariffa L. provides insights into metabolisms of medicinal natural products.</title>
        <authorList>
            <person name="Kim T."/>
        </authorList>
    </citation>
    <scope>NUCLEOTIDE SEQUENCE [LARGE SCALE GENOMIC DNA]</scope>
    <source>
        <strain evidence="7">TK-2024</strain>
        <tissue evidence="7">Old leaves</tissue>
    </source>
</reference>
<dbReference type="InterPro" id="IPR010264">
    <property type="entry name" value="Self-incomp_S1"/>
</dbReference>
<feature type="signal peptide" evidence="6">
    <location>
        <begin position="1"/>
        <end position="21"/>
    </location>
</feature>
<protein>
    <recommendedName>
        <fullName evidence="9">S-protein homolog</fullName>
    </recommendedName>
</protein>
<comment type="similarity">
    <text evidence="2">Belongs to the plant self-incompatibility (S1) protein family.</text>
</comment>
<accession>A0ABR2CG71</accession>
<dbReference type="PANTHER" id="PTHR35630">
    <property type="entry name" value="LEGUMINOSIN GROUP486 SECRETED PEPTIDE"/>
    <property type="match status" value="1"/>
</dbReference>
<evidence type="ECO:0000256" key="3">
    <source>
        <dbReference type="ARBA" id="ARBA00022471"/>
    </source>
</evidence>
<keyword evidence="4" id="KW-0964">Secreted</keyword>
<dbReference type="Proteomes" id="UP001472677">
    <property type="component" value="Unassembled WGS sequence"/>
</dbReference>
<evidence type="ECO:0008006" key="9">
    <source>
        <dbReference type="Google" id="ProtNLM"/>
    </source>
</evidence>
<keyword evidence="3" id="KW-0713">Self-incompatibility</keyword>
<comment type="subcellular location">
    <subcellularLocation>
        <location evidence="1">Secreted</location>
    </subcellularLocation>
</comment>
<evidence type="ECO:0000256" key="1">
    <source>
        <dbReference type="ARBA" id="ARBA00004613"/>
    </source>
</evidence>
<feature type="chain" id="PRO_5046775882" description="S-protein homolog" evidence="6">
    <location>
        <begin position="22"/>
        <end position="134"/>
    </location>
</feature>
<proteinExistence type="inferred from homology"/>
<evidence type="ECO:0000256" key="6">
    <source>
        <dbReference type="SAM" id="SignalP"/>
    </source>
</evidence>
<keyword evidence="8" id="KW-1185">Reference proteome</keyword>
<dbReference type="PANTHER" id="PTHR35630:SF1">
    <property type="entry name" value="LEGUMINOSIN GROUP486 SECRETED PEPTIDE"/>
    <property type="match status" value="1"/>
</dbReference>
<comment type="caution">
    <text evidence="7">The sequence shown here is derived from an EMBL/GenBank/DDBJ whole genome shotgun (WGS) entry which is preliminary data.</text>
</comment>
<evidence type="ECO:0000313" key="7">
    <source>
        <dbReference type="EMBL" id="KAK8518523.1"/>
    </source>
</evidence>
<sequence length="134" mass="15287">MVARSCLVVFLVSVLLIISQSSSVVGRQYKQLAAIHVANSMPKGSGPIQIHCKSSYTDYGMHQVDQGDEYQCSVRERAVYFCMATSGRQFAWWHAFQPSRDGSRKAVYWLVKDDGIFLSWDNSTWVRKSVWQTE</sequence>
<evidence type="ECO:0000256" key="5">
    <source>
        <dbReference type="ARBA" id="ARBA00022729"/>
    </source>
</evidence>
<evidence type="ECO:0000256" key="2">
    <source>
        <dbReference type="ARBA" id="ARBA00005581"/>
    </source>
</evidence>
<organism evidence="7 8">
    <name type="scientific">Hibiscus sabdariffa</name>
    <name type="common">roselle</name>
    <dbReference type="NCBI Taxonomy" id="183260"/>
    <lineage>
        <taxon>Eukaryota</taxon>
        <taxon>Viridiplantae</taxon>
        <taxon>Streptophyta</taxon>
        <taxon>Embryophyta</taxon>
        <taxon>Tracheophyta</taxon>
        <taxon>Spermatophyta</taxon>
        <taxon>Magnoliopsida</taxon>
        <taxon>eudicotyledons</taxon>
        <taxon>Gunneridae</taxon>
        <taxon>Pentapetalae</taxon>
        <taxon>rosids</taxon>
        <taxon>malvids</taxon>
        <taxon>Malvales</taxon>
        <taxon>Malvaceae</taxon>
        <taxon>Malvoideae</taxon>
        <taxon>Hibiscus</taxon>
    </lineage>
</organism>